<dbReference type="PANTHER" id="PTHR38340:SF1">
    <property type="entry name" value="S-LAYER PROTEIN"/>
    <property type="match status" value="1"/>
</dbReference>
<dbReference type="Pfam" id="PF00353">
    <property type="entry name" value="HemolysinCabind"/>
    <property type="match status" value="7"/>
</dbReference>
<dbReference type="PRINTS" id="PR00313">
    <property type="entry name" value="CABNDNGRPT"/>
</dbReference>
<evidence type="ECO:0008006" key="6">
    <source>
        <dbReference type="Google" id="ProtNLM"/>
    </source>
</evidence>
<comment type="subcellular location">
    <subcellularLocation>
        <location evidence="1">Secreted</location>
    </subcellularLocation>
</comment>
<dbReference type="Proteomes" id="UP001177080">
    <property type="component" value="Unassembled WGS sequence"/>
</dbReference>
<protein>
    <recommendedName>
        <fullName evidence="6">Hemolysin type calcium-binding protein</fullName>
    </recommendedName>
</protein>
<reference evidence="4" key="1">
    <citation type="submission" date="2022-04" db="EMBL/GenBank/DDBJ databases">
        <title>Shinella lacus sp. nov., a novel member of the genus Shinella from water.</title>
        <authorList>
            <person name="Deng Y."/>
        </authorList>
    </citation>
    <scope>NUCLEOTIDE SEQUENCE</scope>
    <source>
        <strain evidence="4">JCM 31239</strain>
    </source>
</reference>
<dbReference type="SUPFAM" id="SSF51120">
    <property type="entry name" value="beta-Roll"/>
    <property type="match status" value="4"/>
</dbReference>
<dbReference type="InterPro" id="IPR018511">
    <property type="entry name" value="Hemolysin-typ_Ca-bd_CS"/>
</dbReference>
<feature type="compositionally biased region" description="Basic and acidic residues" evidence="3">
    <location>
        <begin position="322"/>
        <end position="334"/>
    </location>
</feature>
<dbReference type="InterPro" id="IPR001343">
    <property type="entry name" value="Hemolysn_Ca-bd"/>
</dbReference>
<feature type="region of interest" description="Disordered" evidence="3">
    <location>
        <begin position="318"/>
        <end position="348"/>
    </location>
</feature>
<keyword evidence="2" id="KW-0964">Secreted</keyword>
<keyword evidence="5" id="KW-1185">Reference proteome</keyword>
<dbReference type="Gene3D" id="2.150.10.10">
    <property type="entry name" value="Serralysin-like metalloprotease, C-terminal"/>
    <property type="match status" value="6"/>
</dbReference>
<dbReference type="RefSeq" id="WP_244762118.1">
    <property type="nucleotide sequence ID" value="NZ_JALJCJ010000004.1"/>
</dbReference>
<proteinExistence type="predicted"/>
<dbReference type="InterPro" id="IPR011049">
    <property type="entry name" value="Serralysin-like_metalloprot_C"/>
</dbReference>
<dbReference type="InterPro" id="IPR050557">
    <property type="entry name" value="RTX_toxin/Mannuronan_C5-epim"/>
</dbReference>
<dbReference type="PANTHER" id="PTHR38340">
    <property type="entry name" value="S-LAYER PROTEIN"/>
    <property type="match status" value="1"/>
</dbReference>
<organism evidence="4 5">
    <name type="scientific">Shinella curvata</name>
    <dbReference type="NCBI Taxonomy" id="1817964"/>
    <lineage>
        <taxon>Bacteria</taxon>
        <taxon>Pseudomonadati</taxon>
        <taxon>Pseudomonadota</taxon>
        <taxon>Alphaproteobacteria</taxon>
        <taxon>Hyphomicrobiales</taxon>
        <taxon>Rhizobiaceae</taxon>
        <taxon>Shinella</taxon>
    </lineage>
</organism>
<comment type="caution">
    <text evidence="4">The sequence shown here is derived from an EMBL/GenBank/DDBJ whole genome shotgun (WGS) entry which is preliminary data.</text>
</comment>
<evidence type="ECO:0000313" key="5">
    <source>
        <dbReference type="Proteomes" id="UP001177080"/>
    </source>
</evidence>
<evidence type="ECO:0000256" key="1">
    <source>
        <dbReference type="ARBA" id="ARBA00004613"/>
    </source>
</evidence>
<evidence type="ECO:0000256" key="3">
    <source>
        <dbReference type="SAM" id="MobiDB-lite"/>
    </source>
</evidence>
<feature type="compositionally biased region" description="Gly residues" evidence="3">
    <location>
        <begin position="335"/>
        <end position="347"/>
    </location>
</feature>
<evidence type="ECO:0000256" key="2">
    <source>
        <dbReference type="ARBA" id="ARBA00022525"/>
    </source>
</evidence>
<gene>
    <name evidence="4" type="ORF">GB928_004425</name>
</gene>
<name>A0ABT8X9U6_9HYPH</name>
<dbReference type="EMBL" id="WHSC02000002">
    <property type="protein sequence ID" value="MDO6120422.1"/>
    <property type="molecule type" value="Genomic_DNA"/>
</dbReference>
<sequence>MFRTRGSNKADVLDFSDRTTGVEYMTGGGSDLITGTKLADIFRVEGSYWDDNRSTFLGGDGDDTFYGGEGYATFVGGIGRDVFVGGYGVEEISYQWSAAGVNIDLDRGALEGGEAQGDRIINLDSARVIENVVGSKHHDIVYGNDADNTLKGLGGNDQLYGGGGFNTLEGGDGDDFFGLTGRVDYVDGGAGIDTVGYQMETARVIIDLERGQDGAAKGDLLRNVENITGTQFADTISGNDAANVLTAGGGVGDRLMGRGGADKLVGNGTSIAAYSDSPGAVTVNLKTGKGSGSDAAGDTLSGIIHVIGSDFADTLKGSAGRDTLEGGKGNDRLESGGGRDTLRGGDGNDTILGSDHGGIFQGDNGNDLFIKVGDNKYVDAKGWTQYATTVFHGGAGYDRVSYANASESVRVELNTKTGLRGASGDIYQSIESVTGSKFSDYLMGAAVAEVLDGGAGNDTLVGGAGADTLVGQGGYDTISYWNAASGVTVDLYLGRGTQGDAKGDTISGVERVDGSNYDDKLYGSNKGDYLYGAKGNDLIIGDALSNGDSRGGDDVLNGGLGRDVMRGMGGNDQFVFASLADSGKTITTADIIMDFKRGDLIDLRGIDANPSAAGDQDFAFINSAAFSKVGQVRAWNNGTNTFVEVNGEGNNAHDMLITLNGVVNLTSADFLL</sequence>
<evidence type="ECO:0000313" key="4">
    <source>
        <dbReference type="EMBL" id="MDO6120422.1"/>
    </source>
</evidence>
<dbReference type="PROSITE" id="PS00330">
    <property type="entry name" value="HEMOLYSIN_CALCIUM"/>
    <property type="match status" value="1"/>
</dbReference>
<accession>A0ABT8X9U6</accession>